<evidence type="ECO:0000313" key="4">
    <source>
        <dbReference type="Proteomes" id="UP000649617"/>
    </source>
</evidence>
<dbReference type="InterPro" id="IPR002110">
    <property type="entry name" value="Ankyrin_rpt"/>
</dbReference>
<dbReference type="SUPFAM" id="SSF48403">
    <property type="entry name" value="Ankyrin repeat"/>
    <property type="match status" value="1"/>
</dbReference>
<dbReference type="OrthoDB" id="414013at2759"/>
<feature type="non-terminal residue" evidence="3">
    <location>
        <position position="601"/>
    </location>
</feature>
<keyword evidence="4" id="KW-1185">Reference proteome</keyword>
<keyword evidence="2" id="KW-0040">ANK repeat</keyword>
<name>A0A812LNA8_SYMPI</name>
<proteinExistence type="predicted"/>
<gene>
    <name evidence="3" type="primary">TRPA1</name>
    <name evidence="3" type="ORF">SPIL2461_LOCUS4719</name>
</gene>
<sequence>TLRAAGSRPAATGQPLFPMYVVSADLIMSMQDLRPHEELLADDLLEEFHESKGNVMFVSHQWAGLDHPDPNFEQFKVLQDALKNAKVGATTISGNVSVEIYAGQQSYVSPKEFSSKPLFVWYDFFCCPQSHDGAANRKLAIDSIPVYVDTCKYFVILCPHVHHAQRGELLSRGSWERRGWCRLERVTRALSAKADAHLSIEMHSAARQEMSLSFAWVRTPVGEGQFTVQSDREKIAVLLKNMIQKKLQFYLVERDFHSYRMILNLQRVLLRSLPVTPIESLIPGFDSDSNDPAAFAAANFMYQNGFESIHERDEAGWTPICYAALDGSPMLITTLLEQRADVNDMIMKMEPLSQFAPHTPLLHICSFWTNNDAIKVLLSNRADVNAKDGYGATALLWTAISNNVEGLKLLISAGCDPKQANVLGYCPFIMASAAGSVETMRELLQVSPRQEVDRALHAALLHGDGGTAAVVSTLIHAGADVDHQLSTPLLSPLGVMFAGLSLRHRWKQSILSAYAYHHYKATPLMCSILTSSFEATAVLLAAGAKIDVRNARGSTAADLAMETAAPDYIVSALQEDGVARQNMVMEFADLVPDFRIFSSYV</sequence>
<dbReference type="InterPro" id="IPR036770">
    <property type="entry name" value="Ankyrin_rpt-contain_sf"/>
</dbReference>
<organism evidence="3 4">
    <name type="scientific">Symbiodinium pilosum</name>
    <name type="common">Dinoflagellate</name>
    <dbReference type="NCBI Taxonomy" id="2952"/>
    <lineage>
        <taxon>Eukaryota</taxon>
        <taxon>Sar</taxon>
        <taxon>Alveolata</taxon>
        <taxon>Dinophyceae</taxon>
        <taxon>Suessiales</taxon>
        <taxon>Symbiodiniaceae</taxon>
        <taxon>Symbiodinium</taxon>
    </lineage>
</organism>
<reference evidence="3" key="1">
    <citation type="submission" date="2021-02" db="EMBL/GenBank/DDBJ databases">
        <authorList>
            <person name="Dougan E. K."/>
            <person name="Rhodes N."/>
            <person name="Thang M."/>
            <person name="Chan C."/>
        </authorList>
    </citation>
    <scope>NUCLEOTIDE SEQUENCE</scope>
</reference>
<evidence type="ECO:0000256" key="1">
    <source>
        <dbReference type="ARBA" id="ARBA00022737"/>
    </source>
</evidence>
<evidence type="ECO:0000256" key="2">
    <source>
        <dbReference type="ARBA" id="ARBA00023043"/>
    </source>
</evidence>
<keyword evidence="1" id="KW-0677">Repeat</keyword>
<dbReference type="Pfam" id="PF12796">
    <property type="entry name" value="Ank_2"/>
    <property type="match status" value="2"/>
</dbReference>
<dbReference type="EMBL" id="CAJNIZ010006373">
    <property type="protein sequence ID" value="CAE7249448.1"/>
    <property type="molecule type" value="Genomic_DNA"/>
</dbReference>
<protein>
    <submittedName>
        <fullName evidence="3">TRPA1 protein</fullName>
    </submittedName>
</protein>
<dbReference type="Gene3D" id="1.25.40.20">
    <property type="entry name" value="Ankyrin repeat-containing domain"/>
    <property type="match status" value="3"/>
</dbReference>
<accession>A0A812LNA8</accession>
<dbReference type="PANTHER" id="PTHR24188">
    <property type="entry name" value="ANKYRIN REPEAT PROTEIN"/>
    <property type="match status" value="1"/>
</dbReference>
<evidence type="ECO:0000313" key="3">
    <source>
        <dbReference type="EMBL" id="CAE7249448.1"/>
    </source>
</evidence>
<comment type="caution">
    <text evidence="3">The sequence shown here is derived from an EMBL/GenBank/DDBJ whole genome shotgun (WGS) entry which is preliminary data.</text>
</comment>
<dbReference type="SMART" id="SM00248">
    <property type="entry name" value="ANK"/>
    <property type="match status" value="6"/>
</dbReference>
<dbReference type="AlphaFoldDB" id="A0A812LNA8"/>
<dbReference type="Proteomes" id="UP000649617">
    <property type="component" value="Unassembled WGS sequence"/>
</dbReference>
<dbReference type="PANTHER" id="PTHR24188:SF29">
    <property type="entry name" value="GH09064P"/>
    <property type="match status" value="1"/>
</dbReference>